<evidence type="ECO:0000256" key="1">
    <source>
        <dbReference type="SAM" id="MobiDB-lite"/>
    </source>
</evidence>
<protein>
    <submittedName>
        <fullName evidence="2">Uncharacterized protein</fullName>
    </submittedName>
</protein>
<name>A0A645C704_9ZZZZ</name>
<sequence length="169" mass="17838">MLHVCIVAGAEAHDQVGVLGYHVEQRDGDLQRQVDLGVGLGELAQARDQDGARKGGCHGQLQAPLAGLAVGAGKALQRAQAFAYVREVGAAVRGEREVGTPEQARAQDLFQLLDAVAYRAGRDAQFISGERDAAQTRKRLEGEQALDGRDAAQGAGIHADHRGFGRAAH</sequence>
<comment type="caution">
    <text evidence="2">The sequence shown here is derived from an EMBL/GenBank/DDBJ whole genome shotgun (WGS) entry which is preliminary data.</text>
</comment>
<dbReference type="AlphaFoldDB" id="A0A645C704"/>
<dbReference type="EMBL" id="VSSQ01023901">
    <property type="protein sequence ID" value="MPM71103.1"/>
    <property type="molecule type" value="Genomic_DNA"/>
</dbReference>
<gene>
    <name evidence="2" type="ORF">SDC9_118066</name>
</gene>
<feature type="region of interest" description="Disordered" evidence="1">
    <location>
        <begin position="142"/>
        <end position="169"/>
    </location>
</feature>
<proteinExistence type="predicted"/>
<evidence type="ECO:0000313" key="2">
    <source>
        <dbReference type="EMBL" id="MPM71103.1"/>
    </source>
</evidence>
<organism evidence="2">
    <name type="scientific">bioreactor metagenome</name>
    <dbReference type="NCBI Taxonomy" id="1076179"/>
    <lineage>
        <taxon>unclassified sequences</taxon>
        <taxon>metagenomes</taxon>
        <taxon>ecological metagenomes</taxon>
    </lineage>
</organism>
<reference evidence="2" key="1">
    <citation type="submission" date="2019-08" db="EMBL/GenBank/DDBJ databases">
        <authorList>
            <person name="Kucharzyk K."/>
            <person name="Murdoch R.W."/>
            <person name="Higgins S."/>
            <person name="Loffler F."/>
        </authorList>
    </citation>
    <scope>NUCLEOTIDE SEQUENCE</scope>
</reference>
<accession>A0A645C704</accession>